<organism evidence="4 5">
    <name type="scientific">Candidatus Obscuribacter phosphatis</name>
    <dbReference type="NCBI Taxonomy" id="1906157"/>
    <lineage>
        <taxon>Bacteria</taxon>
        <taxon>Bacillati</taxon>
        <taxon>Candidatus Melainabacteria</taxon>
        <taxon>Candidatus Obscuribacterales</taxon>
        <taxon>Candidatus Obscuribacteraceae</taxon>
        <taxon>Candidatus Obscuribacter</taxon>
    </lineage>
</organism>
<feature type="coiled-coil region" evidence="2">
    <location>
        <begin position="184"/>
        <end position="297"/>
    </location>
</feature>
<dbReference type="InterPro" id="IPR007157">
    <property type="entry name" value="PspA_VIPP1"/>
</dbReference>
<evidence type="ECO:0000313" key="4">
    <source>
        <dbReference type="EMBL" id="MBN8662874.1"/>
    </source>
</evidence>
<dbReference type="EMBL" id="JAFLCK010000061">
    <property type="protein sequence ID" value="MBN8662874.1"/>
    <property type="molecule type" value="Genomic_DNA"/>
</dbReference>
<evidence type="ECO:0000256" key="2">
    <source>
        <dbReference type="SAM" id="Coils"/>
    </source>
</evidence>
<comment type="similarity">
    <text evidence="1">Belongs to the PspA/Vipp/IM30 family.</text>
</comment>
<accession>A0A8J7TNK3</accession>
<feature type="compositionally biased region" description="Basic residues" evidence="3">
    <location>
        <begin position="1"/>
        <end position="11"/>
    </location>
</feature>
<sequence>MSKKPKNRRKAKAEQPASSTANNTVSQTTPNRETEEQPKQAAPNLLASKAMQLIDALEAELQQGHLPAWMAVGERLQSIFQAHAAEGNLVSNATSNEVQTHQTDIERTYSELQSKLIALRQATAQAIATEMQLKRQMTKNKELADTWQVRAELADKQKNPELAEAANKRRVQYVQASVELEGLLKQQEEATMTLRDKLTELENLVQRAETKKQLLIARHQAAEATLRAIEIMAKFNTDEAESSINRYEKIVTDLEAQIKPDFHDGFANAIPFPQQFLADTVATLQQAIEAIQRLEQVVTKHLHATERTPNVEE</sequence>
<gene>
    <name evidence="4" type="ORF">J0M35_21080</name>
</gene>
<feature type="compositionally biased region" description="Polar residues" evidence="3">
    <location>
        <begin position="16"/>
        <end position="31"/>
    </location>
</feature>
<proteinExistence type="inferred from homology"/>
<name>A0A8J7TNK3_9BACT</name>
<evidence type="ECO:0000256" key="3">
    <source>
        <dbReference type="SAM" id="MobiDB-lite"/>
    </source>
</evidence>
<feature type="region of interest" description="Disordered" evidence="3">
    <location>
        <begin position="1"/>
        <end position="40"/>
    </location>
</feature>
<evidence type="ECO:0000256" key="1">
    <source>
        <dbReference type="ARBA" id="ARBA00043985"/>
    </source>
</evidence>
<dbReference type="Pfam" id="PF04012">
    <property type="entry name" value="PspA_IM30"/>
    <property type="match status" value="1"/>
</dbReference>
<evidence type="ECO:0000313" key="5">
    <source>
        <dbReference type="Proteomes" id="UP000664277"/>
    </source>
</evidence>
<keyword evidence="2" id="KW-0175">Coiled coil</keyword>
<protein>
    <submittedName>
        <fullName evidence="4">PspA/IM30 family protein</fullName>
    </submittedName>
</protein>
<dbReference type="PANTHER" id="PTHR31088">
    <property type="entry name" value="MEMBRANE-ASSOCIATED PROTEIN VIPP1, CHLOROPLASTIC"/>
    <property type="match status" value="1"/>
</dbReference>
<dbReference type="PANTHER" id="PTHR31088:SF6">
    <property type="entry name" value="PHAGE SHOCK PROTEIN A"/>
    <property type="match status" value="1"/>
</dbReference>
<comment type="caution">
    <text evidence="4">The sequence shown here is derived from an EMBL/GenBank/DDBJ whole genome shotgun (WGS) entry which is preliminary data.</text>
</comment>
<dbReference type="AlphaFoldDB" id="A0A8J7TNK3"/>
<dbReference type="Proteomes" id="UP000664277">
    <property type="component" value="Unassembled WGS sequence"/>
</dbReference>
<reference evidence="4" key="1">
    <citation type="submission" date="2021-02" db="EMBL/GenBank/DDBJ databases">
        <title>Genome-Resolved Metagenomics of a Microbial Community Performing Photosynthetic Biological Nutrient Removal.</title>
        <authorList>
            <person name="Mcdaniel E.A."/>
        </authorList>
    </citation>
    <scope>NUCLEOTIDE SEQUENCE</scope>
    <source>
        <strain evidence="4">UWPOB_OBS1</strain>
    </source>
</reference>